<accession>A0ABV5KTB4</accession>
<proteinExistence type="predicted"/>
<comment type="caution">
    <text evidence="2">The sequence shown here is derived from an EMBL/GenBank/DDBJ whole genome shotgun (WGS) entry which is preliminary data.</text>
</comment>
<keyword evidence="3" id="KW-1185">Reference proteome</keyword>
<evidence type="ECO:0000259" key="1">
    <source>
        <dbReference type="Pfam" id="PF18931"/>
    </source>
</evidence>
<sequence>MASETTEFRQFLTEAKRNAYASGTGIAVRTTEDGTKEIAYEREAYRYKDCYTGELDFIGEEKVWHQGRPVWGMNYYGFTHEPIEGFPGFLLDCLKQVPVEAPYRGPATVSSDRFVYSCSWDGDEQWFRGEESIRYEGRVIFSLAFHGGRIRFE</sequence>
<reference evidence="2 3" key="1">
    <citation type="submission" date="2024-09" db="EMBL/GenBank/DDBJ databases">
        <authorList>
            <person name="Sun Q."/>
            <person name="Mori K."/>
        </authorList>
    </citation>
    <scope>NUCLEOTIDE SEQUENCE [LARGE SCALE GENOMIC DNA]</scope>
    <source>
        <strain evidence="2 3">TISTR 2452</strain>
    </source>
</reference>
<evidence type="ECO:0000313" key="2">
    <source>
        <dbReference type="EMBL" id="MFB9328475.1"/>
    </source>
</evidence>
<dbReference type="Pfam" id="PF18931">
    <property type="entry name" value="DUF5680"/>
    <property type="match status" value="1"/>
</dbReference>
<feature type="domain" description="DUF5680" evidence="1">
    <location>
        <begin position="49"/>
        <end position="150"/>
    </location>
</feature>
<dbReference type="EMBL" id="JBHMDO010000033">
    <property type="protein sequence ID" value="MFB9328475.1"/>
    <property type="molecule type" value="Genomic_DNA"/>
</dbReference>
<organism evidence="2 3">
    <name type="scientific">Paenibacillus aurantiacus</name>
    <dbReference type="NCBI Taxonomy" id="1936118"/>
    <lineage>
        <taxon>Bacteria</taxon>
        <taxon>Bacillati</taxon>
        <taxon>Bacillota</taxon>
        <taxon>Bacilli</taxon>
        <taxon>Bacillales</taxon>
        <taxon>Paenibacillaceae</taxon>
        <taxon>Paenibacillus</taxon>
    </lineage>
</organism>
<dbReference type="Proteomes" id="UP001589747">
    <property type="component" value="Unassembled WGS sequence"/>
</dbReference>
<name>A0ABV5KTB4_9BACL</name>
<gene>
    <name evidence="2" type="ORF">ACFFSY_21290</name>
</gene>
<dbReference type="RefSeq" id="WP_377497803.1">
    <property type="nucleotide sequence ID" value="NZ_JBHMDO010000033.1"/>
</dbReference>
<dbReference type="InterPro" id="IPR043735">
    <property type="entry name" value="DUF5680"/>
</dbReference>
<protein>
    <submittedName>
        <fullName evidence="2">DUF5680 domain-containing protein</fullName>
    </submittedName>
</protein>
<evidence type="ECO:0000313" key="3">
    <source>
        <dbReference type="Proteomes" id="UP001589747"/>
    </source>
</evidence>